<name>A0A822YIA7_NELNU</name>
<keyword evidence="2" id="KW-1185">Reference proteome</keyword>
<dbReference type="AlphaFoldDB" id="A0A822YIA7"/>
<dbReference type="Proteomes" id="UP000607653">
    <property type="component" value="Unassembled WGS sequence"/>
</dbReference>
<reference evidence="1 2" key="1">
    <citation type="journal article" date="2020" name="Mol. Biol. Evol.">
        <title>Distinct Expression and Methylation Patterns for Genes with Different Fates following a Single Whole-Genome Duplication in Flowering Plants.</title>
        <authorList>
            <person name="Shi T."/>
            <person name="Rahmani R.S."/>
            <person name="Gugger P.F."/>
            <person name="Wang M."/>
            <person name="Li H."/>
            <person name="Zhang Y."/>
            <person name="Li Z."/>
            <person name="Wang Q."/>
            <person name="Van de Peer Y."/>
            <person name="Marchal K."/>
            <person name="Chen J."/>
        </authorList>
    </citation>
    <scope>NUCLEOTIDE SEQUENCE [LARGE SCALE GENOMIC DNA]</scope>
    <source>
        <tissue evidence="1">Leaf</tissue>
    </source>
</reference>
<organism evidence="1 2">
    <name type="scientific">Nelumbo nucifera</name>
    <name type="common">Sacred lotus</name>
    <dbReference type="NCBI Taxonomy" id="4432"/>
    <lineage>
        <taxon>Eukaryota</taxon>
        <taxon>Viridiplantae</taxon>
        <taxon>Streptophyta</taxon>
        <taxon>Embryophyta</taxon>
        <taxon>Tracheophyta</taxon>
        <taxon>Spermatophyta</taxon>
        <taxon>Magnoliopsida</taxon>
        <taxon>Proteales</taxon>
        <taxon>Nelumbonaceae</taxon>
        <taxon>Nelumbo</taxon>
    </lineage>
</organism>
<dbReference type="EMBL" id="DUZY01000003">
    <property type="protein sequence ID" value="DAD31009.1"/>
    <property type="molecule type" value="Genomic_DNA"/>
</dbReference>
<gene>
    <name evidence="1" type="ORF">HUJ06_009860</name>
</gene>
<protein>
    <submittedName>
        <fullName evidence="1">Uncharacterized protein</fullName>
    </submittedName>
</protein>
<accession>A0A822YIA7</accession>
<evidence type="ECO:0000313" key="2">
    <source>
        <dbReference type="Proteomes" id="UP000607653"/>
    </source>
</evidence>
<comment type="caution">
    <text evidence="1">The sequence shown here is derived from an EMBL/GenBank/DDBJ whole genome shotgun (WGS) entry which is preliminary data.</text>
</comment>
<evidence type="ECO:0000313" key="1">
    <source>
        <dbReference type="EMBL" id="DAD31009.1"/>
    </source>
</evidence>
<proteinExistence type="predicted"/>
<sequence length="37" mass="4256">MRSILYTVLLDCSLEVAVKASEPKNKDNWLVSRAYEI</sequence>